<evidence type="ECO:0000313" key="2">
    <source>
        <dbReference type="Proteomes" id="UP000095342"/>
    </source>
</evidence>
<name>A0A1D8KBJ6_9GAMM</name>
<dbReference type="RefSeq" id="WP_070073870.1">
    <property type="nucleotide sequence ID" value="NZ_CP017448.1"/>
</dbReference>
<dbReference type="Proteomes" id="UP000095342">
    <property type="component" value="Chromosome"/>
</dbReference>
<organism evidence="1 2">
    <name type="scientific">Acidihalobacter aeolianus</name>
    <dbReference type="NCBI Taxonomy" id="2792603"/>
    <lineage>
        <taxon>Bacteria</taxon>
        <taxon>Pseudomonadati</taxon>
        <taxon>Pseudomonadota</taxon>
        <taxon>Gammaproteobacteria</taxon>
        <taxon>Chromatiales</taxon>
        <taxon>Ectothiorhodospiraceae</taxon>
        <taxon>Acidihalobacter</taxon>
    </lineage>
</organism>
<protein>
    <submittedName>
        <fullName evidence="1">Uncharacterized protein</fullName>
    </submittedName>
</protein>
<accession>A0A1D8KBJ6</accession>
<dbReference type="EMBL" id="CP017448">
    <property type="protein sequence ID" value="AOV18343.1"/>
    <property type="molecule type" value="Genomic_DNA"/>
</dbReference>
<reference evidence="1 2" key="1">
    <citation type="submission" date="2016-09" db="EMBL/GenBank/DDBJ databases">
        <title>Acidihalobacter prosperus V6 (DSM14174).</title>
        <authorList>
            <person name="Khaleque H.N."/>
            <person name="Ramsay J.P."/>
            <person name="Murphy R.J.T."/>
            <person name="Kaksonen A.H."/>
            <person name="Boxall N.J."/>
            <person name="Watkin E.L.J."/>
        </authorList>
    </citation>
    <scope>NUCLEOTIDE SEQUENCE [LARGE SCALE GENOMIC DNA]</scope>
    <source>
        <strain evidence="1 2">V6</strain>
    </source>
</reference>
<gene>
    <name evidence="1" type="ORF">BJI67_01430</name>
</gene>
<dbReference type="Pfam" id="PF20126">
    <property type="entry name" value="TumE"/>
    <property type="match status" value="1"/>
</dbReference>
<keyword evidence="2" id="KW-1185">Reference proteome</keyword>
<dbReference type="InterPro" id="IPR045397">
    <property type="entry name" value="TumE-like"/>
</dbReference>
<proteinExistence type="predicted"/>
<evidence type="ECO:0000313" key="1">
    <source>
        <dbReference type="EMBL" id="AOV18343.1"/>
    </source>
</evidence>
<dbReference type="AlphaFoldDB" id="A0A1D8KBJ6"/>
<dbReference type="KEGG" id="aaeo:BJI67_01430"/>
<sequence length="122" mass="14348">MRRDYGLDTLLGLDQVIIAQDCGYWVKFEVSLVEVTNERPHGIKYSLTLHDRYSKRVMGYDNAHAVRLPRKHKYAGQRARPHDHKHQHSLDKGVPYEFQDADQLLVDFWSDVDRVLKEVCNK</sequence>